<dbReference type="EMBL" id="WUXD01000056">
    <property type="protein sequence ID" value="MBM4628667.1"/>
    <property type="molecule type" value="Genomic_DNA"/>
</dbReference>
<proteinExistence type="predicted"/>
<dbReference type="InterPro" id="IPR036188">
    <property type="entry name" value="FAD/NAD-bd_sf"/>
</dbReference>
<dbReference type="AlphaFoldDB" id="A0AAP2APE7"/>
<evidence type="ECO:0000313" key="1">
    <source>
        <dbReference type="EMBL" id="MBM4628667.1"/>
    </source>
</evidence>
<protein>
    <submittedName>
        <fullName evidence="1">FAD-dependent oxidoreductase</fullName>
    </submittedName>
</protein>
<comment type="caution">
    <text evidence="1">The sequence shown here is derived from an EMBL/GenBank/DDBJ whole genome shotgun (WGS) entry which is preliminary data.</text>
</comment>
<gene>
    <name evidence="1" type="ORF">GS453_18330</name>
</gene>
<reference evidence="1" key="1">
    <citation type="submission" date="2019-11" db="EMBL/GenBank/DDBJ databases">
        <title>Spread of Macrolides and rifampicin resistant Rhodococcus equi in clinical isolates in the USA.</title>
        <authorList>
            <person name="Alvarez-Narvaez S."/>
            <person name="Huber L."/>
            <person name="Cohen N.D."/>
            <person name="Slovis N."/>
            <person name="Greiter M."/>
            <person name="Giguere S."/>
            <person name="Hart K."/>
        </authorList>
    </citation>
    <scope>NUCLEOTIDE SEQUENCE</scope>
    <source>
        <strain evidence="1">Lh_38</strain>
    </source>
</reference>
<sequence>MSQRDSITLDVRSEPMDGVRPSPAVCRRCVPVTTRPPADFDVIVIGAGMVGLNAAIKLEEAGFAYTVFEAAEGIGGTWWRNTYPGAAVGHPSHYYSYSFELNPNWTKYYPTGPSISSTCAASPRSTTSTGNIRLSTSVAAEWNEVSFQRPTAPTWTVDVR</sequence>
<dbReference type="SUPFAM" id="SSF51905">
    <property type="entry name" value="FAD/NAD(P)-binding domain"/>
    <property type="match status" value="1"/>
</dbReference>
<name>A0AAP2APE7_RHOHA</name>
<evidence type="ECO:0000313" key="2">
    <source>
        <dbReference type="Proteomes" id="UP000738270"/>
    </source>
</evidence>
<dbReference type="Pfam" id="PF13450">
    <property type="entry name" value="NAD_binding_8"/>
    <property type="match status" value="1"/>
</dbReference>
<dbReference type="PANTHER" id="PTHR42877">
    <property type="entry name" value="L-ORNITHINE N(5)-MONOOXYGENASE-RELATED"/>
    <property type="match status" value="1"/>
</dbReference>
<dbReference type="InterPro" id="IPR051209">
    <property type="entry name" value="FAD-bind_Monooxygenase_sf"/>
</dbReference>
<dbReference type="Proteomes" id="UP000738270">
    <property type="component" value="Unassembled WGS sequence"/>
</dbReference>
<dbReference type="PANTHER" id="PTHR42877:SF5">
    <property type="entry name" value="L-ORNITHINE N(5)-MONOOXYGENASE-RELATED"/>
    <property type="match status" value="1"/>
</dbReference>
<dbReference type="Gene3D" id="3.50.50.60">
    <property type="entry name" value="FAD/NAD(P)-binding domain"/>
    <property type="match status" value="1"/>
</dbReference>
<organism evidence="1 2">
    <name type="scientific">Rhodococcus hoagii</name>
    <name type="common">Corynebacterium equii</name>
    <dbReference type="NCBI Taxonomy" id="43767"/>
    <lineage>
        <taxon>Bacteria</taxon>
        <taxon>Bacillati</taxon>
        <taxon>Actinomycetota</taxon>
        <taxon>Actinomycetes</taxon>
        <taxon>Mycobacteriales</taxon>
        <taxon>Nocardiaceae</taxon>
        <taxon>Prescottella</taxon>
    </lineage>
</organism>
<accession>A0AAP2APE7</accession>